<dbReference type="InterPro" id="IPR003741">
    <property type="entry name" value="LUD_dom"/>
</dbReference>
<dbReference type="RefSeq" id="WP_125248109.1">
    <property type="nucleotide sequence ID" value="NZ_RSEB01000003.1"/>
</dbReference>
<feature type="region of interest" description="Disordered" evidence="1">
    <location>
        <begin position="1"/>
        <end position="20"/>
    </location>
</feature>
<sequence>MSARRSGPAGAPGGGPGSARDEILARMRTALEGASPAPAVPREYRRALDAGTDVVAMLVDRLVDYKANVHRGAAAIEDALAGARRVAVPADLPAEWRRGGAEFVEDRGLTVEELDGVDAVLTGCAAAVAVSGTIMLDAGEVQGRRALTLVPDHHVVVVRRDQIWGHLAEALPHLDPRAPQTWISGPSATSDIELQRVEGVHGPRRLDVVILD</sequence>
<accession>A0A426UYF4</accession>
<evidence type="ECO:0000313" key="3">
    <source>
        <dbReference type="EMBL" id="RRR99599.1"/>
    </source>
</evidence>
<comment type="caution">
    <text evidence="3">The sequence shown here is derived from an EMBL/GenBank/DDBJ whole genome shotgun (WGS) entry which is preliminary data.</text>
</comment>
<dbReference type="InterPro" id="IPR024185">
    <property type="entry name" value="FTHF_cligase-like_sf"/>
</dbReference>
<keyword evidence="4" id="KW-1185">Reference proteome</keyword>
<organism evidence="3 4">
    <name type="scientific">Glycomyces terrestris</name>
    <dbReference type="NCBI Taxonomy" id="2493553"/>
    <lineage>
        <taxon>Bacteria</taxon>
        <taxon>Bacillati</taxon>
        <taxon>Actinomycetota</taxon>
        <taxon>Actinomycetes</taxon>
        <taxon>Glycomycetales</taxon>
        <taxon>Glycomycetaceae</taxon>
        <taxon>Glycomyces</taxon>
    </lineage>
</organism>
<gene>
    <name evidence="3" type="ORF">EIW28_12955</name>
</gene>
<dbReference type="OrthoDB" id="9794187at2"/>
<dbReference type="Pfam" id="PF02589">
    <property type="entry name" value="LUD_dom"/>
    <property type="match status" value="1"/>
</dbReference>
<evidence type="ECO:0000259" key="2">
    <source>
        <dbReference type="Pfam" id="PF02589"/>
    </source>
</evidence>
<name>A0A426UYF4_9ACTN</name>
<dbReference type="PANTHER" id="PTHR43682:SF1">
    <property type="entry name" value="LACTATE UTILIZATION PROTEIN C"/>
    <property type="match status" value="1"/>
</dbReference>
<dbReference type="Proteomes" id="UP000277256">
    <property type="component" value="Unassembled WGS sequence"/>
</dbReference>
<dbReference type="InterPro" id="IPR037171">
    <property type="entry name" value="NagB/RpiA_transferase-like"/>
</dbReference>
<reference evidence="3 4" key="1">
    <citation type="submission" date="2018-12" db="EMBL/GenBank/DDBJ databases">
        <title>Glycomyces sp. YIM 121974 draft genome.</title>
        <authorList>
            <person name="Li Q."/>
        </authorList>
    </citation>
    <scope>NUCLEOTIDE SEQUENCE [LARGE SCALE GENOMIC DNA]</scope>
    <source>
        <strain evidence="3 4">YIM 121974</strain>
    </source>
</reference>
<evidence type="ECO:0000313" key="4">
    <source>
        <dbReference type="Proteomes" id="UP000277256"/>
    </source>
</evidence>
<dbReference type="SUPFAM" id="SSF100950">
    <property type="entry name" value="NagB/RpiA/CoA transferase-like"/>
    <property type="match status" value="1"/>
</dbReference>
<evidence type="ECO:0000256" key="1">
    <source>
        <dbReference type="SAM" id="MobiDB-lite"/>
    </source>
</evidence>
<proteinExistence type="predicted"/>
<dbReference type="PANTHER" id="PTHR43682">
    <property type="entry name" value="LACTATE UTILIZATION PROTEIN C"/>
    <property type="match status" value="1"/>
</dbReference>
<protein>
    <submittedName>
        <fullName evidence="3">Lactate utilization protein C</fullName>
    </submittedName>
</protein>
<dbReference type="AlphaFoldDB" id="A0A426UYF4"/>
<feature type="domain" description="LUD" evidence="2">
    <location>
        <begin position="103"/>
        <end position="211"/>
    </location>
</feature>
<dbReference type="Gene3D" id="3.40.50.10420">
    <property type="entry name" value="NagB/RpiA/CoA transferase-like"/>
    <property type="match status" value="1"/>
</dbReference>
<dbReference type="EMBL" id="RSEB01000003">
    <property type="protein sequence ID" value="RRR99599.1"/>
    <property type="molecule type" value="Genomic_DNA"/>
</dbReference>